<reference evidence="2" key="1">
    <citation type="submission" date="2023-06" db="EMBL/GenBank/DDBJ databases">
        <authorList>
            <person name="Kurt Z."/>
        </authorList>
    </citation>
    <scope>NUCLEOTIDE SEQUENCE</scope>
</reference>
<dbReference type="Proteomes" id="UP001642409">
    <property type="component" value="Unassembled WGS sequence"/>
</dbReference>
<organism evidence="2">
    <name type="scientific">Hexamita inflata</name>
    <dbReference type="NCBI Taxonomy" id="28002"/>
    <lineage>
        <taxon>Eukaryota</taxon>
        <taxon>Metamonada</taxon>
        <taxon>Diplomonadida</taxon>
        <taxon>Hexamitidae</taxon>
        <taxon>Hexamitinae</taxon>
        <taxon>Hexamita</taxon>
    </lineage>
</organism>
<evidence type="ECO:0000256" key="1">
    <source>
        <dbReference type="SAM" id="Phobius"/>
    </source>
</evidence>
<feature type="transmembrane region" description="Helical" evidence="1">
    <location>
        <begin position="12"/>
        <end position="33"/>
    </location>
</feature>
<gene>
    <name evidence="3" type="ORF">HINF_LOCUS22538</name>
    <name evidence="2" type="ORF">HINF_LOCUS26994</name>
</gene>
<dbReference type="AlphaFoldDB" id="A0AA86PQT9"/>
<accession>A0AA86PQT9</accession>
<reference evidence="3 4" key="2">
    <citation type="submission" date="2024-07" db="EMBL/GenBank/DDBJ databases">
        <authorList>
            <person name="Akdeniz Z."/>
        </authorList>
    </citation>
    <scope>NUCLEOTIDE SEQUENCE [LARGE SCALE GENOMIC DNA]</scope>
</reference>
<name>A0AA86PQT9_9EUKA</name>
<feature type="transmembrane region" description="Helical" evidence="1">
    <location>
        <begin position="136"/>
        <end position="155"/>
    </location>
</feature>
<evidence type="ECO:0000313" key="3">
    <source>
        <dbReference type="EMBL" id="CAL6011160.1"/>
    </source>
</evidence>
<evidence type="ECO:0000313" key="4">
    <source>
        <dbReference type="Proteomes" id="UP001642409"/>
    </source>
</evidence>
<keyword evidence="1" id="KW-1133">Transmembrane helix</keyword>
<keyword evidence="1" id="KW-0472">Membrane</keyword>
<protein>
    <submittedName>
        <fullName evidence="3">Hypothetical_protein</fullName>
    </submittedName>
</protein>
<sequence>MKEVSRKIARWSLLILAFIFLVLFIVFAMIYPIPSKASFTCSLHQHQCELSKSSPVYTKSSMTIKDHYDFVYKNDNGTINIDKHFNYTINVVPNSHVCVYYCFQGVLSNENPIEQDDFVPVLMAASATKETKTNMGIVYGSVTILCVGMLISACLSQ</sequence>
<keyword evidence="1" id="KW-0812">Transmembrane</keyword>
<evidence type="ECO:0000313" key="2">
    <source>
        <dbReference type="EMBL" id="CAI9939349.1"/>
    </source>
</evidence>
<comment type="caution">
    <text evidence="2">The sequence shown here is derived from an EMBL/GenBank/DDBJ whole genome shotgun (WGS) entry which is preliminary data.</text>
</comment>
<dbReference type="EMBL" id="CAXDID020000063">
    <property type="protein sequence ID" value="CAL6011160.1"/>
    <property type="molecule type" value="Genomic_DNA"/>
</dbReference>
<keyword evidence="4" id="KW-1185">Reference proteome</keyword>
<dbReference type="EMBL" id="CATOUU010000664">
    <property type="protein sequence ID" value="CAI9939349.1"/>
    <property type="molecule type" value="Genomic_DNA"/>
</dbReference>
<proteinExistence type="predicted"/>